<keyword evidence="2" id="KW-0547">Nucleotide-binding</keyword>
<dbReference type="GO" id="GO:0043531">
    <property type="term" value="F:ADP binding"/>
    <property type="evidence" value="ECO:0007669"/>
    <property type="project" value="InterPro"/>
</dbReference>
<organism evidence="2 3">
    <name type="scientific">Saccharopolyspora elongata</name>
    <dbReference type="NCBI Taxonomy" id="2530387"/>
    <lineage>
        <taxon>Bacteria</taxon>
        <taxon>Bacillati</taxon>
        <taxon>Actinomycetota</taxon>
        <taxon>Actinomycetes</taxon>
        <taxon>Pseudonocardiales</taxon>
        <taxon>Pseudonocardiaceae</taxon>
        <taxon>Saccharopolyspora</taxon>
    </lineage>
</organism>
<comment type="caution">
    <text evidence="2">The sequence shown here is derived from an EMBL/GenBank/DDBJ whole genome shotgun (WGS) entry which is preliminary data.</text>
</comment>
<dbReference type="PRINTS" id="PR00364">
    <property type="entry name" value="DISEASERSIST"/>
</dbReference>
<dbReference type="InterPro" id="IPR011990">
    <property type="entry name" value="TPR-like_helical_dom_sf"/>
</dbReference>
<keyword evidence="2" id="KW-0067">ATP-binding</keyword>
<name>A0A4R4YJS4_9PSEU</name>
<dbReference type="InterPro" id="IPR019734">
    <property type="entry name" value="TPR_rpt"/>
</dbReference>
<dbReference type="Pfam" id="PF13424">
    <property type="entry name" value="TPR_12"/>
    <property type="match status" value="1"/>
</dbReference>
<evidence type="ECO:0000256" key="1">
    <source>
        <dbReference type="PROSITE-ProRule" id="PRU00339"/>
    </source>
</evidence>
<dbReference type="Proteomes" id="UP000294947">
    <property type="component" value="Unassembled WGS sequence"/>
</dbReference>
<dbReference type="InterPro" id="IPR027417">
    <property type="entry name" value="P-loop_NTPase"/>
</dbReference>
<feature type="repeat" description="TPR" evidence="1">
    <location>
        <begin position="624"/>
        <end position="657"/>
    </location>
</feature>
<dbReference type="OrthoDB" id="3275754at2"/>
<dbReference type="Gene3D" id="1.25.40.10">
    <property type="entry name" value="Tetratricopeptide repeat domain"/>
    <property type="match status" value="2"/>
</dbReference>
<proteinExistence type="predicted"/>
<dbReference type="PROSITE" id="PS50005">
    <property type="entry name" value="TPR"/>
    <property type="match status" value="1"/>
</dbReference>
<dbReference type="Gene3D" id="3.40.50.300">
    <property type="entry name" value="P-loop containing nucleotide triphosphate hydrolases"/>
    <property type="match status" value="1"/>
</dbReference>
<dbReference type="AlphaFoldDB" id="A0A4R4YJS4"/>
<accession>A0A4R4YJS4</accession>
<evidence type="ECO:0000313" key="3">
    <source>
        <dbReference type="Proteomes" id="UP000294947"/>
    </source>
</evidence>
<keyword evidence="3" id="KW-1185">Reference proteome</keyword>
<dbReference type="GO" id="GO:0005524">
    <property type="term" value="F:ATP binding"/>
    <property type="evidence" value="ECO:0007669"/>
    <property type="project" value="UniProtKB-KW"/>
</dbReference>
<keyword evidence="1" id="KW-0802">TPR repeat</keyword>
<dbReference type="EMBL" id="SMKW01000034">
    <property type="protein sequence ID" value="TDD44269.1"/>
    <property type="molecule type" value="Genomic_DNA"/>
</dbReference>
<sequence length="720" mass="77621">MYDTEPETTAGRTAVSNDASGVVAGSVVQAGSIAGSVHVHNSQPEQPVPRQLPSTPAKFVGRAEELARLTEALDKVTDADSTVQVSALAGAGGTGKTWLALHWAHQHLDQFPDGQLFVDLQGFSPADAPMDPAVAVRGFLDALGVVPDRVPPDLHTQTTLFRSLVDGKRMLIVSDNATDATQVTPLLPGSPTCKVVVTSRRHLTSLVTRHGAHHLRIGPLSDTEARQLLTTRLGADGVAAEPDAVTELVACCGGFPLALGIVAGRAHMASDAPLAVLAADLRDAATRLGALTDDDPAVSLPAVLSWSLRALTDEQARVFGLLGIAPGPAISLLAAASLTALPTTRASAVLRGLEQVSLLDRDTNGRYRMHDLVRLHARDNHPEADLEVALRRVVDFYLHTAYAGDRYLNRHATPLDLDPPLAGCQPQPLTDAAASMAWFVAEHPCLLGAQRAAAVRGWHQVVWQLAGVLQQFHYRRGHRHDAVTVLRTGLAAADQLADPTSSIHAHRLLGAALARIGREGEGLEHLQQALSLAERAHSRHHQAHTHQALASAWGRRGEHGRALEHATRALHLYEQDPTSPVWKASALNLMGWYAAQIGDYQRARAHCQAALDLHRDHLNHDGEATALYNLGYVDHHNGDHDQALAHYRQALVLRRNTGNTYQVANTLDRVGHEHVACGQTEQARAVWREALELFQAQGRDNAAVRVQRQLDDLDQRSGIA</sequence>
<evidence type="ECO:0000313" key="2">
    <source>
        <dbReference type="EMBL" id="TDD44269.1"/>
    </source>
</evidence>
<dbReference type="SUPFAM" id="SSF52540">
    <property type="entry name" value="P-loop containing nucleoside triphosphate hydrolases"/>
    <property type="match status" value="1"/>
</dbReference>
<dbReference type="RefSeq" id="WP_132488848.1">
    <property type="nucleotide sequence ID" value="NZ_SMKW01000034.1"/>
</dbReference>
<reference evidence="2 3" key="1">
    <citation type="submission" date="2019-03" db="EMBL/GenBank/DDBJ databases">
        <title>Draft genome sequences of novel Actinobacteria.</title>
        <authorList>
            <person name="Sahin N."/>
            <person name="Ay H."/>
            <person name="Saygin H."/>
        </authorList>
    </citation>
    <scope>NUCLEOTIDE SEQUENCE [LARGE SCALE GENOMIC DNA]</scope>
    <source>
        <strain evidence="2 3">7K502</strain>
    </source>
</reference>
<dbReference type="SUPFAM" id="SSF48452">
    <property type="entry name" value="TPR-like"/>
    <property type="match status" value="2"/>
</dbReference>
<gene>
    <name evidence="2" type="ORF">E1288_24410</name>
</gene>
<protein>
    <submittedName>
        <fullName evidence="2">ATP-binding protein</fullName>
    </submittedName>
</protein>
<dbReference type="SMART" id="SM00028">
    <property type="entry name" value="TPR"/>
    <property type="match status" value="5"/>
</dbReference>
<dbReference type="PANTHER" id="PTHR47691:SF3">
    <property type="entry name" value="HTH-TYPE TRANSCRIPTIONAL REGULATOR RV0890C-RELATED"/>
    <property type="match status" value="1"/>
</dbReference>
<dbReference type="PANTHER" id="PTHR47691">
    <property type="entry name" value="REGULATOR-RELATED"/>
    <property type="match status" value="1"/>
</dbReference>